<dbReference type="AlphaFoldDB" id="A0A8E3B621"/>
<dbReference type="Proteomes" id="UP000245631">
    <property type="component" value="Unassembled WGS sequence"/>
</dbReference>
<reference evidence="1 2" key="1">
    <citation type="submission" date="2018-05" db="EMBL/GenBank/DDBJ databases">
        <title>Genomic Encyclopedia of Type Strains, Phase IV (KMG-IV): sequencing the most valuable type-strain genomes for metagenomic binning, comparative biology and taxonomic classification.</title>
        <authorList>
            <person name="Goeker M."/>
        </authorList>
    </citation>
    <scope>NUCLEOTIDE SEQUENCE [LARGE SCALE GENOMIC DNA]</scope>
    <source>
        <strain evidence="1 2">DSM 2626</strain>
    </source>
</reference>
<gene>
    <name evidence="1" type="ORF">C8D77_102509</name>
</gene>
<evidence type="ECO:0000313" key="1">
    <source>
        <dbReference type="EMBL" id="PWJ92734.1"/>
    </source>
</evidence>
<name>A0A8E3B621_RHILI</name>
<accession>A0A8E3B621</accession>
<evidence type="ECO:0000313" key="2">
    <source>
        <dbReference type="Proteomes" id="UP000245631"/>
    </source>
</evidence>
<proteinExistence type="predicted"/>
<protein>
    <submittedName>
        <fullName evidence="1">Uncharacterized protein</fullName>
    </submittedName>
</protein>
<dbReference type="EMBL" id="QGGH01000002">
    <property type="protein sequence ID" value="PWJ92734.1"/>
    <property type="molecule type" value="Genomic_DNA"/>
</dbReference>
<organism evidence="1 2">
    <name type="scientific">Rhizobium loti</name>
    <name type="common">Mesorhizobium loti</name>
    <dbReference type="NCBI Taxonomy" id="381"/>
    <lineage>
        <taxon>Bacteria</taxon>
        <taxon>Pseudomonadati</taxon>
        <taxon>Pseudomonadota</taxon>
        <taxon>Alphaproteobacteria</taxon>
        <taxon>Hyphomicrobiales</taxon>
        <taxon>Phyllobacteriaceae</taxon>
        <taxon>Mesorhizobium</taxon>
    </lineage>
</organism>
<comment type="caution">
    <text evidence="1">The sequence shown here is derived from an EMBL/GenBank/DDBJ whole genome shotgun (WGS) entry which is preliminary data.</text>
</comment>
<sequence>MKYDKPRGHLFSLPKPWLEVRQALRDSVVRAAGEIRTHYDGQLIRVHGLWEVVKSGTHNDADVVQRAAEGEL</sequence>